<dbReference type="OMA" id="SKTIIVC"/>
<organism evidence="2">
    <name type="scientific">Capitella teleta</name>
    <name type="common">Polychaete worm</name>
    <dbReference type="NCBI Taxonomy" id="283909"/>
    <lineage>
        <taxon>Eukaryota</taxon>
        <taxon>Metazoa</taxon>
        <taxon>Spiralia</taxon>
        <taxon>Lophotrochozoa</taxon>
        <taxon>Annelida</taxon>
        <taxon>Polychaeta</taxon>
        <taxon>Sedentaria</taxon>
        <taxon>Scolecida</taxon>
        <taxon>Capitellidae</taxon>
        <taxon>Capitella</taxon>
    </lineage>
</organism>
<gene>
    <name evidence="2" type="ORF">CAPTEDRAFT_195025</name>
</gene>
<proteinExistence type="predicted"/>
<keyword evidence="4" id="KW-1185">Reference proteome</keyword>
<feature type="region of interest" description="Disordered" evidence="1">
    <location>
        <begin position="411"/>
        <end position="431"/>
    </location>
</feature>
<evidence type="ECO:0000313" key="2">
    <source>
        <dbReference type="EMBL" id="ELU00594.1"/>
    </source>
</evidence>
<dbReference type="EMBL" id="AMQN01009650">
    <property type="status" value="NOT_ANNOTATED_CDS"/>
    <property type="molecule type" value="Genomic_DNA"/>
</dbReference>
<feature type="region of interest" description="Disordered" evidence="1">
    <location>
        <begin position="240"/>
        <end position="296"/>
    </location>
</feature>
<protein>
    <recommendedName>
        <fullName evidence="5">C2H2-type domain-containing protein</fullName>
    </recommendedName>
</protein>
<dbReference type="OrthoDB" id="3533395at2759"/>
<name>R7U3N4_CAPTE</name>
<reference evidence="2 4" key="2">
    <citation type="journal article" date="2013" name="Nature">
        <title>Insights into bilaterian evolution from three spiralian genomes.</title>
        <authorList>
            <person name="Simakov O."/>
            <person name="Marletaz F."/>
            <person name="Cho S.J."/>
            <person name="Edsinger-Gonzales E."/>
            <person name="Havlak P."/>
            <person name="Hellsten U."/>
            <person name="Kuo D.H."/>
            <person name="Larsson T."/>
            <person name="Lv J."/>
            <person name="Arendt D."/>
            <person name="Savage R."/>
            <person name="Osoegawa K."/>
            <person name="de Jong P."/>
            <person name="Grimwood J."/>
            <person name="Chapman J.A."/>
            <person name="Shapiro H."/>
            <person name="Aerts A."/>
            <person name="Otillar R.P."/>
            <person name="Terry A.Y."/>
            <person name="Boore J.L."/>
            <person name="Grigoriev I.V."/>
            <person name="Lindberg D.R."/>
            <person name="Seaver E.C."/>
            <person name="Weisblat D.A."/>
            <person name="Putnam N.H."/>
            <person name="Rokhsar D.S."/>
        </authorList>
    </citation>
    <scope>NUCLEOTIDE SEQUENCE</scope>
    <source>
        <strain evidence="2 4">I ESC-2004</strain>
    </source>
</reference>
<reference evidence="3" key="3">
    <citation type="submission" date="2015-06" db="UniProtKB">
        <authorList>
            <consortium name="EnsemblMetazoa"/>
        </authorList>
    </citation>
    <scope>IDENTIFICATION</scope>
</reference>
<reference evidence="4" key="1">
    <citation type="submission" date="2012-12" db="EMBL/GenBank/DDBJ databases">
        <authorList>
            <person name="Hellsten U."/>
            <person name="Grimwood J."/>
            <person name="Chapman J.A."/>
            <person name="Shapiro H."/>
            <person name="Aerts A."/>
            <person name="Otillar R.P."/>
            <person name="Terry A.Y."/>
            <person name="Boore J.L."/>
            <person name="Simakov O."/>
            <person name="Marletaz F."/>
            <person name="Cho S.-J."/>
            <person name="Edsinger-Gonzales E."/>
            <person name="Havlak P."/>
            <person name="Kuo D.-H."/>
            <person name="Larsson T."/>
            <person name="Lv J."/>
            <person name="Arendt D."/>
            <person name="Savage R."/>
            <person name="Osoegawa K."/>
            <person name="de Jong P."/>
            <person name="Lindberg D.R."/>
            <person name="Seaver E.C."/>
            <person name="Weisblat D.A."/>
            <person name="Putnam N.H."/>
            <person name="Grigoriev I.V."/>
            <person name="Rokhsar D.S."/>
        </authorList>
    </citation>
    <scope>NUCLEOTIDE SEQUENCE</scope>
    <source>
        <strain evidence="4">I ESC-2004</strain>
    </source>
</reference>
<evidence type="ECO:0000313" key="3">
    <source>
        <dbReference type="EnsemblMetazoa" id="CapteP195025"/>
    </source>
</evidence>
<evidence type="ECO:0008006" key="5">
    <source>
        <dbReference type="Google" id="ProtNLM"/>
    </source>
</evidence>
<sequence>MATRRSSRREKTSKKDASEDDCVAVEMSGPSTRSTKTQFKVEKVDSNEPSPGPSSPRKRMKKKEDLEDDAYASAMLLDVLAQVASDRLETEPKRVSAERKPSKRVLSTMELLSFEHLQQLNDKMLVNLFAELSANEMSRNYEFKCQLIPDECSTVFTSYGNELRGRSSMLAHLKQHLKQIKKQMEADPNFNFVAEPVHARKKRNAVHMRKVWSKSTKKMVVIQRPADSFTTLKKKKKGSRNSKKFRVDDMQEEEDDDDEEEEVEEEETEEKEMPEEEEEEQEEGPIEQQVEVDGAVPMQEIEVTTSEEYAHYEAPGESMEEKEQYILDLLCRTQPYQDHCYTTVFGKRFVKTEADGGDQTDTDESLNSHGGRVGHAVADSAHQAQAGTAGLPGAPPDNMPIVHEVVVQDVDPMDDSRPGKKSRYPPMPKASLAHQGRVQVLAELMSSSDEEDRQMTLQANGFKATPVRQRRDPFSPDGSTDWERRMALRCIRDLRLRKTQDCMLKCKICENKTFTATATLMYHYRSHA</sequence>
<feature type="region of interest" description="Disordered" evidence="1">
    <location>
        <begin position="1"/>
        <end position="64"/>
    </location>
</feature>
<dbReference type="STRING" id="283909.R7U3N4"/>
<feature type="non-terminal residue" evidence="2">
    <location>
        <position position="528"/>
    </location>
</feature>
<accession>R7U3N4</accession>
<dbReference type="HOGENOM" id="CLU_516372_0_0_1"/>
<dbReference type="EnsemblMetazoa" id="CapteT195025">
    <property type="protein sequence ID" value="CapteP195025"/>
    <property type="gene ID" value="CapteG195025"/>
</dbReference>
<evidence type="ECO:0000313" key="4">
    <source>
        <dbReference type="Proteomes" id="UP000014760"/>
    </source>
</evidence>
<dbReference type="EMBL" id="KB305864">
    <property type="protein sequence ID" value="ELU00594.1"/>
    <property type="molecule type" value="Genomic_DNA"/>
</dbReference>
<dbReference type="AlphaFoldDB" id="R7U3N4"/>
<feature type="compositionally biased region" description="Polar residues" evidence="1">
    <location>
        <begin position="29"/>
        <end position="38"/>
    </location>
</feature>
<dbReference type="Proteomes" id="UP000014760">
    <property type="component" value="Unassembled WGS sequence"/>
</dbReference>
<evidence type="ECO:0000256" key="1">
    <source>
        <dbReference type="SAM" id="MobiDB-lite"/>
    </source>
</evidence>
<feature type="compositionally biased region" description="Acidic residues" evidence="1">
    <location>
        <begin position="250"/>
        <end position="285"/>
    </location>
</feature>